<keyword evidence="1" id="KW-0175">Coiled coil</keyword>
<dbReference type="PANTHER" id="PTHR19353:SF19">
    <property type="entry name" value="DELTA(5) FATTY ACID DESATURASE C-RELATED"/>
    <property type="match status" value="1"/>
</dbReference>
<feature type="coiled-coil region" evidence="1">
    <location>
        <begin position="382"/>
        <end position="468"/>
    </location>
</feature>
<dbReference type="AlphaFoldDB" id="A0A3P8L7N7"/>
<sequence length="483" mass="54588">MAITDVGEYAHLDDADIEQLALELDAIRAEVEASRGERDARYIRGVIRAQRALEAAGRLTILGSKSRWFWAAGAGMLGVAKIIENMELGHNVMHGQWDWMNDPEIHSTTWEWDMACPGAHWKHSHNFLHHKYTNVVGKDLDVGYGVLRVTRDEQWQAKRSAQFLNNLFLGLTFEWGIALHDIELAEAIAGNKPWPQTRKQLRELGVKASRQLGKDFLLYPAISKVLGGSFGRTLSANLTANVIRNIWTYVVIFCGHFPDGAEKFTTESIVDETPGEWYLRQMLGSANISGGRAMDFMTGNLSYQIEHHMFPDLPSNRLSEIAVKVRAICEKYDIPYTEGPLLRQYYLSQRTIAKLSLPDRWLRATSDDAPETASELRFHAVRERLQQAQEAAHDRLAHAQEAAQDRLAHAQEAAHDRLAHAQENAHERLAHAREAAHAAQEEVERVGLRSAIAEAARHKVEQKRLEVEAKRACRARRRRSGVA</sequence>
<protein>
    <submittedName>
        <fullName evidence="3">Stearoyl-CoA 9-desaturase</fullName>
        <ecNumber evidence="3">1.14.19.-</ecNumber>
    </submittedName>
</protein>
<feature type="domain" description="Fatty acid desaturase" evidence="2">
    <location>
        <begin position="70"/>
        <end position="338"/>
    </location>
</feature>
<organism evidence="3 4">
    <name type="scientific">Tsukamurella paurometabola</name>
    <name type="common">Corynebacterium paurometabolum</name>
    <dbReference type="NCBI Taxonomy" id="2061"/>
    <lineage>
        <taxon>Bacteria</taxon>
        <taxon>Bacillati</taxon>
        <taxon>Actinomycetota</taxon>
        <taxon>Actinomycetes</taxon>
        <taxon>Mycobacteriales</taxon>
        <taxon>Tsukamurellaceae</taxon>
        <taxon>Tsukamurella</taxon>
    </lineage>
</organism>
<evidence type="ECO:0000313" key="4">
    <source>
        <dbReference type="Proteomes" id="UP000271626"/>
    </source>
</evidence>
<evidence type="ECO:0000259" key="2">
    <source>
        <dbReference type="Pfam" id="PF00487"/>
    </source>
</evidence>
<name>A0A3P8L7N7_TSUPA</name>
<dbReference type="InterPro" id="IPR005804">
    <property type="entry name" value="FA_desaturase_dom"/>
</dbReference>
<dbReference type="OrthoDB" id="104711at2"/>
<gene>
    <name evidence="3" type="primary">desA3_4</name>
    <name evidence="3" type="ORF">NCTC10741_02744</name>
</gene>
<dbReference type="GO" id="GO:0016717">
    <property type="term" value="F:oxidoreductase activity, acting on paired donors, with oxidation of a pair of donors resulting in the reduction of molecular oxygen to two molecules of water"/>
    <property type="evidence" value="ECO:0007669"/>
    <property type="project" value="TreeGrafter"/>
</dbReference>
<dbReference type="CDD" id="cd03506">
    <property type="entry name" value="Delta6-FADS-like"/>
    <property type="match status" value="1"/>
</dbReference>
<dbReference type="RefSeq" id="WP_126196675.1">
    <property type="nucleotide sequence ID" value="NZ_CP085954.1"/>
</dbReference>
<dbReference type="PANTHER" id="PTHR19353">
    <property type="entry name" value="FATTY ACID DESATURASE 2"/>
    <property type="match status" value="1"/>
</dbReference>
<dbReference type="GO" id="GO:0016020">
    <property type="term" value="C:membrane"/>
    <property type="evidence" value="ECO:0007669"/>
    <property type="project" value="TreeGrafter"/>
</dbReference>
<dbReference type="EMBL" id="LR131273">
    <property type="protein sequence ID" value="VDR39601.1"/>
    <property type="molecule type" value="Genomic_DNA"/>
</dbReference>
<dbReference type="InterPro" id="IPR012171">
    <property type="entry name" value="Fatty_acid_desaturase"/>
</dbReference>
<reference evidence="3 4" key="1">
    <citation type="submission" date="2018-12" db="EMBL/GenBank/DDBJ databases">
        <authorList>
            <consortium name="Pathogen Informatics"/>
        </authorList>
    </citation>
    <scope>NUCLEOTIDE SEQUENCE [LARGE SCALE GENOMIC DNA]</scope>
    <source>
        <strain evidence="3 4">NCTC10741</strain>
    </source>
</reference>
<accession>A0A3P8L7N7</accession>
<dbReference type="GO" id="GO:0008610">
    <property type="term" value="P:lipid biosynthetic process"/>
    <property type="evidence" value="ECO:0007669"/>
    <property type="project" value="UniProtKB-ARBA"/>
</dbReference>
<dbReference type="Pfam" id="PF00487">
    <property type="entry name" value="FA_desaturase"/>
    <property type="match status" value="1"/>
</dbReference>
<proteinExistence type="predicted"/>
<keyword evidence="3" id="KW-0560">Oxidoreductase</keyword>
<evidence type="ECO:0000256" key="1">
    <source>
        <dbReference type="SAM" id="Coils"/>
    </source>
</evidence>
<dbReference type="EC" id="1.14.19.-" evidence="3"/>
<evidence type="ECO:0000313" key="3">
    <source>
        <dbReference type="EMBL" id="VDR39601.1"/>
    </source>
</evidence>
<dbReference type="Proteomes" id="UP000271626">
    <property type="component" value="Chromosome"/>
</dbReference>